<evidence type="ECO:0000256" key="7">
    <source>
        <dbReference type="ARBA" id="ARBA00024298"/>
    </source>
</evidence>
<gene>
    <name evidence="14" type="primary">cysH</name>
    <name evidence="16" type="ORF">Q5761_08250</name>
</gene>
<protein>
    <recommendedName>
        <fullName evidence="10 14">Adenosine 5'-phosphosulfate reductase</fullName>
        <shortName evidence="14">APS reductase</shortName>
        <ecNumber evidence="9 14">1.8.4.10</ecNumber>
    </recommendedName>
    <alternativeName>
        <fullName evidence="12 14">5'-adenylylsulfate reductase</fullName>
    </alternativeName>
    <alternativeName>
        <fullName evidence="11 14">Thioredoxin-dependent 5'-adenylylsulfate reductase</fullName>
    </alternativeName>
</protein>
<dbReference type="HAMAP" id="MF_00063">
    <property type="entry name" value="CysH"/>
    <property type="match status" value="1"/>
</dbReference>
<sequence>MQPSSTPSRPALMDDYEAGQWAVHFEDREPEDLLEWAFERFGTQRLALISSFQAESSVLIDMAWRINPQVRVITVDTGRLPQETYELIDRVRERYRIAVEVVMPDPVLIGRMVRRHGMNLFYRDVNLRLLCCHLRKVLPLQQVLEGLDAWVTGLRRAQWATRANIRKVEIDHDHGGLVKLNPLADWSDDDVWDYIRQNDVPYNALYDRGYTSIGCAPCTRPVEPGADPRSGRWWWEKDAPKECGMHCPIETGGFEHEVEAILGHDLGGQLNE</sequence>
<evidence type="ECO:0000256" key="8">
    <source>
        <dbReference type="ARBA" id="ARBA00024327"/>
    </source>
</evidence>
<dbReference type="InterPro" id="IPR002500">
    <property type="entry name" value="PAPS_reduct_dom"/>
</dbReference>
<evidence type="ECO:0000256" key="11">
    <source>
        <dbReference type="ARBA" id="ARBA00030894"/>
    </source>
</evidence>
<evidence type="ECO:0000256" key="3">
    <source>
        <dbReference type="ARBA" id="ARBA00022723"/>
    </source>
</evidence>
<evidence type="ECO:0000259" key="15">
    <source>
        <dbReference type="Pfam" id="PF01507"/>
    </source>
</evidence>
<feature type="binding site" evidence="14">
    <location>
        <position position="215"/>
    </location>
    <ligand>
        <name>[4Fe-4S] cluster</name>
        <dbReference type="ChEBI" id="CHEBI:49883"/>
    </ligand>
</feature>
<dbReference type="NCBIfam" id="NF002537">
    <property type="entry name" value="PRK02090.1"/>
    <property type="match status" value="1"/>
</dbReference>
<dbReference type="RefSeq" id="WP_318750208.1">
    <property type="nucleotide sequence ID" value="NZ_CP132508.1"/>
</dbReference>
<evidence type="ECO:0000313" key="17">
    <source>
        <dbReference type="Proteomes" id="UP001304683"/>
    </source>
</evidence>
<accession>A0ABZ0QLI5</accession>
<feature type="binding site" evidence="14">
    <location>
        <position position="218"/>
    </location>
    <ligand>
        <name>[4Fe-4S] cluster</name>
        <dbReference type="ChEBI" id="CHEBI:49883"/>
    </ligand>
</feature>
<keyword evidence="6 14" id="KW-0411">Iron-sulfur</keyword>
<keyword evidence="2 14" id="KW-0963">Cytoplasm</keyword>
<dbReference type="NCBIfam" id="TIGR00434">
    <property type="entry name" value="cysH"/>
    <property type="match status" value="1"/>
</dbReference>
<comment type="similarity">
    <text evidence="1 14">Belongs to the PAPS reductase family. CysH subfamily.</text>
</comment>
<evidence type="ECO:0000256" key="6">
    <source>
        <dbReference type="ARBA" id="ARBA00023014"/>
    </source>
</evidence>
<evidence type="ECO:0000256" key="5">
    <source>
        <dbReference type="ARBA" id="ARBA00023004"/>
    </source>
</evidence>
<feature type="domain" description="Phosphoadenosine phosphosulphate reductase" evidence="15">
    <location>
        <begin position="46"/>
        <end position="221"/>
    </location>
</feature>
<evidence type="ECO:0000256" key="4">
    <source>
        <dbReference type="ARBA" id="ARBA00023002"/>
    </source>
</evidence>
<evidence type="ECO:0000256" key="1">
    <source>
        <dbReference type="ARBA" id="ARBA00009732"/>
    </source>
</evidence>
<keyword evidence="5 14" id="KW-0408">Iron</keyword>
<dbReference type="CDD" id="cd23945">
    <property type="entry name" value="PAPS_reductase"/>
    <property type="match status" value="1"/>
</dbReference>
<reference evidence="16 17" key="1">
    <citation type="submission" date="2023-08" db="EMBL/GenBank/DDBJ databases">
        <title>Genome sequence of Thermaerobacter compostii strain Ins1, a spore-forming filamentous bacterium isolated from a deep geothermal reservoir.</title>
        <authorList>
            <person name="Bregnard D."/>
            <person name="Gonzalez D."/>
            <person name="Junier P."/>
        </authorList>
    </citation>
    <scope>NUCLEOTIDE SEQUENCE [LARGE SCALE GENOMIC DNA]</scope>
    <source>
        <strain evidence="16 17">Ins1</strain>
    </source>
</reference>
<comment type="cofactor">
    <cofactor evidence="14">
        <name>[4Fe-4S] cluster</name>
        <dbReference type="ChEBI" id="CHEBI:49883"/>
    </cofactor>
    <text evidence="14">Binds 1 [4Fe-4S] cluster per subunit.</text>
</comment>
<keyword evidence="3 14" id="KW-0479">Metal-binding</keyword>
<name>A0ABZ0QLI5_9FIRM</name>
<dbReference type="PANTHER" id="PTHR46482:SF9">
    <property type="entry name" value="5'-ADENYLYLSULFATE REDUCTASE 1, CHLOROPLASTIC"/>
    <property type="match status" value="1"/>
</dbReference>
<organism evidence="16 17">
    <name type="scientific">Thermaerobacter composti</name>
    <dbReference type="NCBI Taxonomy" id="554949"/>
    <lineage>
        <taxon>Bacteria</taxon>
        <taxon>Bacillati</taxon>
        <taxon>Bacillota</taxon>
        <taxon>Clostridia</taxon>
        <taxon>Eubacteriales</taxon>
        <taxon>Clostridiales Family XVII. Incertae Sedis</taxon>
        <taxon>Thermaerobacter</taxon>
    </lineage>
</organism>
<evidence type="ECO:0000256" key="10">
    <source>
        <dbReference type="ARBA" id="ARBA00029514"/>
    </source>
</evidence>
<dbReference type="Pfam" id="PF01507">
    <property type="entry name" value="PAPS_reduct"/>
    <property type="match status" value="1"/>
</dbReference>
<evidence type="ECO:0000256" key="9">
    <source>
        <dbReference type="ARBA" id="ARBA00024386"/>
    </source>
</evidence>
<evidence type="ECO:0000256" key="14">
    <source>
        <dbReference type="HAMAP-Rule" id="MF_00063"/>
    </source>
</evidence>
<feature type="binding site" evidence="14">
    <location>
        <position position="131"/>
    </location>
    <ligand>
        <name>[4Fe-4S] cluster</name>
        <dbReference type="ChEBI" id="CHEBI:49883"/>
    </ligand>
</feature>
<evidence type="ECO:0000256" key="2">
    <source>
        <dbReference type="ARBA" id="ARBA00022490"/>
    </source>
</evidence>
<comment type="subcellular location">
    <subcellularLocation>
        <location evidence="14">Cytoplasm</location>
    </subcellularLocation>
</comment>
<proteinExistence type="inferred from homology"/>
<dbReference type="PANTHER" id="PTHR46482">
    <property type="entry name" value="5'-ADENYLYLSULFATE REDUCTASE 3, CHLOROPLASTIC"/>
    <property type="match status" value="1"/>
</dbReference>
<comment type="pathway">
    <text evidence="8 14">Sulfur metabolism; hydrogen sulfide biosynthesis; sulfite from sulfate.</text>
</comment>
<dbReference type="EC" id="1.8.4.10" evidence="9 14"/>
<evidence type="ECO:0000313" key="16">
    <source>
        <dbReference type="EMBL" id="WPD18360.1"/>
    </source>
</evidence>
<feature type="active site" description="Nucleophile; cysteine thiosulfonate intermediate" evidence="14">
    <location>
        <position position="243"/>
    </location>
</feature>
<keyword evidence="17" id="KW-1185">Reference proteome</keyword>
<dbReference type="GO" id="GO:0004604">
    <property type="term" value="F:phosphoadenylyl-sulfate reductase (thioredoxin) activity"/>
    <property type="evidence" value="ECO:0007669"/>
    <property type="project" value="UniProtKB-EC"/>
</dbReference>
<dbReference type="PIRSF" id="PIRSF000857">
    <property type="entry name" value="PAPS_reductase"/>
    <property type="match status" value="1"/>
</dbReference>
<dbReference type="EMBL" id="CP132508">
    <property type="protein sequence ID" value="WPD18360.1"/>
    <property type="molecule type" value="Genomic_DNA"/>
</dbReference>
<dbReference type="Proteomes" id="UP001304683">
    <property type="component" value="Chromosome"/>
</dbReference>
<keyword evidence="4 14" id="KW-0560">Oxidoreductase</keyword>
<dbReference type="Gene3D" id="3.40.50.620">
    <property type="entry name" value="HUPs"/>
    <property type="match status" value="1"/>
</dbReference>
<evidence type="ECO:0000256" key="12">
    <source>
        <dbReference type="ARBA" id="ARBA00032041"/>
    </source>
</evidence>
<comment type="function">
    <text evidence="7 14">Catalyzes the formation of sulfite from adenosine 5'-phosphosulfate (APS) using thioredoxin as an electron donor.</text>
</comment>
<dbReference type="InterPro" id="IPR011798">
    <property type="entry name" value="APS_reductase"/>
</dbReference>
<dbReference type="NCBIfam" id="TIGR02055">
    <property type="entry name" value="APS_reductase"/>
    <property type="match status" value="1"/>
</dbReference>
<comment type="catalytic activity">
    <reaction evidence="13 14">
        <text>[thioredoxin]-disulfide + sulfite + AMP + 2 H(+) = adenosine 5'-phosphosulfate + [thioredoxin]-dithiol</text>
        <dbReference type="Rhea" id="RHEA:21976"/>
        <dbReference type="Rhea" id="RHEA-COMP:10698"/>
        <dbReference type="Rhea" id="RHEA-COMP:10700"/>
        <dbReference type="ChEBI" id="CHEBI:15378"/>
        <dbReference type="ChEBI" id="CHEBI:17359"/>
        <dbReference type="ChEBI" id="CHEBI:29950"/>
        <dbReference type="ChEBI" id="CHEBI:50058"/>
        <dbReference type="ChEBI" id="CHEBI:58243"/>
        <dbReference type="ChEBI" id="CHEBI:456215"/>
        <dbReference type="EC" id="1.8.4.10"/>
    </reaction>
</comment>
<dbReference type="InterPro" id="IPR004511">
    <property type="entry name" value="PAPS/APS_Rdtase"/>
</dbReference>
<feature type="binding site" evidence="14">
    <location>
        <position position="132"/>
    </location>
    <ligand>
        <name>[4Fe-4S] cluster</name>
        <dbReference type="ChEBI" id="CHEBI:49883"/>
    </ligand>
</feature>
<dbReference type="InterPro" id="IPR014729">
    <property type="entry name" value="Rossmann-like_a/b/a_fold"/>
</dbReference>
<dbReference type="SUPFAM" id="SSF52402">
    <property type="entry name" value="Adenine nucleotide alpha hydrolases-like"/>
    <property type="match status" value="1"/>
</dbReference>
<evidence type="ECO:0000256" key="13">
    <source>
        <dbReference type="ARBA" id="ARBA00048441"/>
    </source>
</evidence>